<feature type="signal peptide" evidence="2">
    <location>
        <begin position="1"/>
        <end position="19"/>
    </location>
</feature>
<dbReference type="GO" id="GO:0005509">
    <property type="term" value="F:calcium ion binding"/>
    <property type="evidence" value="ECO:0007669"/>
    <property type="project" value="InterPro"/>
</dbReference>
<dbReference type="OrthoDB" id="10425132at2759"/>
<gene>
    <name evidence="4" type="ORF">BOKJ2_LOCUS3692</name>
</gene>
<dbReference type="SUPFAM" id="SSF47473">
    <property type="entry name" value="EF-hand"/>
    <property type="match status" value="1"/>
</dbReference>
<dbReference type="EMBL" id="CAJFDH010000002">
    <property type="protein sequence ID" value="CAD5211434.1"/>
    <property type="molecule type" value="Genomic_DNA"/>
</dbReference>
<dbReference type="InterPro" id="IPR018247">
    <property type="entry name" value="EF_Hand_1_Ca_BS"/>
</dbReference>
<dbReference type="Gene3D" id="1.10.238.10">
    <property type="entry name" value="EF-hand"/>
    <property type="match status" value="1"/>
</dbReference>
<evidence type="ECO:0000259" key="3">
    <source>
        <dbReference type="PROSITE" id="PS50222"/>
    </source>
</evidence>
<evidence type="ECO:0000313" key="4">
    <source>
        <dbReference type="EMBL" id="CAD5211434.1"/>
    </source>
</evidence>
<dbReference type="PROSITE" id="PS50222">
    <property type="entry name" value="EF_HAND_2"/>
    <property type="match status" value="1"/>
</dbReference>
<keyword evidence="2" id="KW-0732">Signal</keyword>
<feature type="chain" id="PRO_5035594646" description="EF-hand domain-containing protein" evidence="2">
    <location>
        <begin position="20"/>
        <end position="92"/>
    </location>
</feature>
<keyword evidence="5" id="KW-1185">Reference proteome</keyword>
<organism evidence="4 5">
    <name type="scientific">Bursaphelenchus okinawaensis</name>
    <dbReference type="NCBI Taxonomy" id="465554"/>
    <lineage>
        <taxon>Eukaryota</taxon>
        <taxon>Metazoa</taxon>
        <taxon>Ecdysozoa</taxon>
        <taxon>Nematoda</taxon>
        <taxon>Chromadorea</taxon>
        <taxon>Rhabditida</taxon>
        <taxon>Tylenchina</taxon>
        <taxon>Tylenchomorpha</taxon>
        <taxon>Aphelenchoidea</taxon>
        <taxon>Aphelenchoididae</taxon>
        <taxon>Bursaphelenchus</taxon>
    </lineage>
</organism>
<dbReference type="EMBL" id="CAJFCW020000002">
    <property type="protein sequence ID" value="CAG9093465.1"/>
    <property type="molecule type" value="Genomic_DNA"/>
</dbReference>
<sequence length="92" mass="10620">MTIMRTAYITMVFLSVVCADLDDEARKVFDYINTDKQATIALEDAVAILQRILPASNYQKIDANHDGQVSESEFVNFYHEQYNEWAKENLQP</sequence>
<protein>
    <recommendedName>
        <fullName evidence="3">EF-hand domain-containing protein</fullName>
    </recommendedName>
</protein>
<dbReference type="Proteomes" id="UP000783686">
    <property type="component" value="Unassembled WGS sequence"/>
</dbReference>
<name>A0A811K7W0_9BILA</name>
<feature type="domain" description="EF-hand" evidence="3">
    <location>
        <begin position="58"/>
        <end position="84"/>
    </location>
</feature>
<evidence type="ECO:0000313" key="5">
    <source>
        <dbReference type="Proteomes" id="UP000614601"/>
    </source>
</evidence>
<reference evidence="4" key="1">
    <citation type="submission" date="2020-09" db="EMBL/GenBank/DDBJ databases">
        <authorList>
            <person name="Kikuchi T."/>
        </authorList>
    </citation>
    <scope>NUCLEOTIDE SEQUENCE</scope>
    <source>
        <strain evidence="4">SH1</strain>
    </source>
</reference>
<comment type="caution">
    <text evidence="4">The sequence shown here is derived from an EMBL/GenBank/DDBJ whole genome shotgun (WGS) entry which is preliminary data.</text>
</comment>
<dbReference type="Proteomes" id="UP000614601">
    <property type="component" value="Unassembled WGS sequence"/>
</dbReference>
<evidence type="ECO:0000256" key="2">
    <source>
        <dbReference type="SAM" id="SignalP"/>
    </source>
</evidence>
<dbReference type="InterPro" id="IPR002048">
    <property type="entry name" value="EF_hand_dom"/>
</dbReference>
<accession>A0A811K7W0</accession>
<evidence type="ECO:0000256" key="1">
    <source>
        <dbReference type="ARBA" id="ARBA00022837"/>
    </source>
</evidence>
<dbReference type="PROSITE" id="PS00018">
    <property type="entry name" value="EF_HAND_1"/>
    <property type="match status" value="1"/>
</dbReference>
<keyword evidence="1" id="KW-0106">Calcium</keyword>
<dbReference type="InterPro" id="IPR011992">
    <property type="entry name" value="EF-hand-dom_pair"/>
</dbReference>
<proteinExistence type="predicted"/>
<dbReference type="AlphaFoldDB" id="A0A811K7W0"/>